<keyword evidence="2" id="KW-0716">Sensory transduction</keyword>
<organism evidence="10">
    <name type="scientific">Lunularia cruciata</name>
    <dbReference type="NCBI Taxonomy" id="56931"/>
    <lineage>
        <taxon>Eukaryota</taxon>
        <taxon>Viridiplantae</taxon>
        <taxon>Streptophyta</taxon>
        <taxon>Embryophyta</taxon>
        <taxon>Marchantiophyta</taxon>
        <taxon>Marchantiopsida</taxon>
        <taxon>Marchantiidae</taxon>
        <taxon>Lunulariales</taxon>
        <taxon>Lunulariaceae</taxon>
        <taxon>Lunularia</taxon>
    </lineage>
</organism>
<dbReference type="SMART" id="SM00086">
    <property type="entry name" value="PAC"/>
    <property type="match status" value="1"/>
</dbReference>
<sequence>MPQLKNPPVGSGNKAYNVHQPNIFSREVELSRNTRGSLEIFGGGPHTSPLLFSRTRSAWKNALQSAESHLQGSGDVCQDEDPHTGRVLVSISEIPSSSLEQVVRSPCIEGSDAQSSAGLLPINDTEDDVAKWLTDAENAGDLPNTSKLLGSRTPTTGSVFPDTDDKDPKVPRLGLMESVVAPNKAGTDQEWKEVLQLSREKKTSGHSEMSDDSLSDRAAQWGYSVVLKPSSDRGSGYAETERLSTSSSITRISDSSSDVGKSSRATSEGSYAGSNISSTIPGVSRAVRDALGSFQLAFVVCDALNPEYPILYASAGFFSMTGYAAKEVVGRNCRLLQGEYTDAKDVAKIREALKAGCIYTGKLLNYKRDGTPFWNLLTISPIKDDTGRLIKYIGMQAEVKESCAVDSTTDETIVSEAMKILSKEGRSSERNPKLQVGTSSTTYSSQLKICEKSESRRISRSRYSLSSPRDSSEGVSKFISTSELPVGAILNGEVAPLRAAAVGNKPFEVPDAMPGESGCLTTKASKRSSSLINMFKKLNGRFSISKRRSQDRGDVVSDPDDELFDDLEDKQRRSSLYSNTSSADEKQELGRTLEVSAGHQSNTWCFEELRESSSPSGDLSRIHYHGESSTRMERCSDSYSIGGPMEKEKEKKDNRRPPVRHGRRSAQYATCDERANLRIGSLALEDKDRRHSIATVSSSVKFEGKSQFCIVHSTATE</sequence>
<dbReference type="EMBL" id="KU701151">
    <property type="protein sequence ID" value="AML78805.1"/>
    <property type="molecule type" value="mRNA"/>
</dbReference>
<evidence type="ECO:0000256" key="2">
    <source>
        <dbReference type="ARBA" id="ARBA00022606"/>
    </source>
</evidence>
<dbReference type="AlphaFoldDB" id="A0A126X251"/>
<evidence type="ECO:0000259" key="9">
    <source>
        <dbReference type="PROSITE" id="PS50113"/>
    </source>
</evidence>
<dbReference type="InterPro" id="IPR035965">
    <property type="entry name" value="PAS-like_dom_sf"/>
</dbReference>
<evidence type="ECO:0000256" key="7">
    <source>
        <dbReference type="SAM" id="MobiDB-lite"/>
    </source>
</evidence>
<evidence type="ECO:0000256" key="1">
    <source>
        <dbReference type="ARBA" id="ARBA00022543"/>
    </source>
</evidence>
<feature type="region of interest" description="Disordered" evidence="7">
    <location>
        <begin position="627"/>
        <end position="666"/>
    </location>
</feature>
<dbReference type="InterPro" id="IPR000700">
    <property type="entry name" value="PAS-assoc_C"/>
</dbReference>
<name>A0A126X251_9MARC</name>
<evidence type="ECO:0000256" key="5">
    <source>
        <dbReference type="ARBA" id="ARBA00022991"/>
    </source>
</evidence>
<keyword evidence="3" id="KW-0285">Flavoprotein</keyword>
<dbReference type="GO" id="GO:0009637">
    <property type="term" value="P:response to blue light"/>
    <property type="evidence" value="ECO:0007669"/>
    <property type="project" value="UniProtKB-ARBA"/>
</dbReference>
<dbReference type="PANTHER" id="PTHR47429">
    <property type="entry name" value="PROTEIN TWIN LOV 1"/>
    <property type="match status" value="1"/>
</dbReference>
<keyword evidence="5" id="KW-0157">Chromophore</keyword>
<feature type="compositionally biased region" description="Basic and acidic residues" evidence="7">
    <location>
        <begin position="645"/>
        <end position="656"/>
    </location>
</feature>
<dbReference type="NCBIfam" id="TIGR00229">
    <property type="entry name" value="sensory_box"/>
    <property type="match status" value="1"/>
</dbReference>
<evidence type="ECO:0000256" key="4">
    <source>
        <dbReference type="ARBA" id="ARBA00022643"/>
    </source>
</evidence>
<evidence type="ECO:0000259" key="8">
    <source>
        <dbReference type="PROSITE" id="PS50112"/>
    </source>
</evidence>
<protein>
    <submittedName>
        <fullName evidence="10">Putative LOV domain-containing protein</fullName>
    </submittedName>
</protein>
<dbReference type="CDD" id="cd00130">
    <property type="entry name" value="PAS"/>
    <property type="match status" value="1"/>
</dbReference>
<keyword evidence="1" id="KW-0600">Photoreceptor protein</keyword>
<dbReference type="SUPFAM" id="SSF55785">
    <property type="entry name" value="PYP-like sensor domain (PAS domain)"/>
    <property type="match status" value="1"/>
</dbReference>
<proteinExistence type="evidence at transcript level"/>
<feature type="compositionally biased region" description="Polar residues" evidence="7">
    <location>
        <begin position="143"/>
        <end position="158"/>
    </location>
</feature>
<feature type="compositionally biased region" description="Acidic residues" evidence="7">
    <location>
        <begin position="557"/>
        <end position="568"/>
    </location>
</feature>
<evidence type="ECO:0000256" key="6">
    <source>
        <dbReference type="ARBA" id="ARBA00023170"/>
    </source>
</evidence>
<dbReference type="Pfam" id="PF13426">
    <property type="entry name" value="PAS_9"/>
    <property type="match status" value="1"/>
</dbReference>
<keyword evidence="6" id="KW-0675">Receptor</keyword>
<feature type="compositionally biased region" description="Basic and acidic residues" evidence="7">
    <location>
        <begin position="627"/>
        <end position="636"/>
    </location>
</feature>
<feature type="compositionally biased region" description="Low complexity" evidence="7">
    <location>
        <begin position="244"/>
        <end position="263"/>
    </location>
</feature>
<keyword evidence="4" id="KW-0288">FMN</keyword>
<dbReference type="PROSITE" id="PS50113">
    <property type="entry name" value="PAC"/>
    <property type="match status" value="1"/>
</dbReference>
<evidence type="ECO:0000313" key="10">
    <source>
        <dbReference type="EMBL" id="AML78805.1"/>
    </source>
</evidence>
<reference evidence="10" key="1">
    <citation type="journal article" date="2016" name="Proc. Natl. Acad. Sci. U.S.A.">
        <title>Functional and topological diversity of LOV domain photoreceptors.</title>
        <authorList>
            <person name="Glantz S.T."/>
            <person name="Carpenter E.J."/>
            <person name="Melkonian M."/>
            <person name="Gardner K.H."/>
            <person name="Boyden E.S."/>
            <person name="Wong G.K."/>
            <person name="Chow B.Y."/>
        </authorList>
    </citation>
    <scope>NUCLEOTIDE SEQUENCE</scope>
    <source>
        <strain evidence="10">TXVB_2076305</strain>
    </source>
</reference>
<dbReference type="PROSITE" id="PS50112">
    <property type="entry name" value="PAS"/>
    <property type="match status" value="1"/>
</dbReference>
<dbReference type="InterPro" id="IPR001610">
    <property type="entry name" value="PAC"/>
</dbReference>
<feature type="region of interest" description="Disordered" evidence="7">
    <location>
        <begin position="546"/>
        <end position="588"/>
    </location>
</feature>
<dbReference type="PANTHER" id="PTHR47429:SF8">
    <property type="entry name" value="PHOTOTROPIN-1-LIKE"/>
    <property type="match status" value="1"/>
</dbReference>
<feature type="region of interest" description="Disordered" evidence="7">
    <location>
        <begin position="137"/>
        <end position="170"/>
    </location>
</feature>
<feature type="domain" description="PAS" evidence="8">
    <location>
        <begin position="283"/>
        <end position="354"/>
    </location>
</feature>
<dbReference type="GO" id="GO:0009881">
    <property type="term" value="F:photoreceptor activity"/>
    <property type="evidence" value="ECO:0007669"/>
    <property type="project" value="UniProtKB-KW"/>
</dbReference>
<feature type="domain" description="PAC" evidence="9">
    <location>
        <begin position="359"/>
        <end position="411"/>
    </location>
</feature>
<dbReference type="GO" id="GO:0005634">
    <property type="term" value="C:nucleus"/>
    <property type="evidence" value="ECO:0007669"/>
    <property type="project" value="TreeGrafter"/>
</dbReference>
<feature type="region of interest" description="Disordered" evidence="7">
    <location>
        <begin position="230"/>
        <end position="272"/>
    </location>
</feature>
<evidence type="ECO:0000256" key="3">
    <source>
        <dbReference type="ARBA" id="ARBA00022630"/>
    </source>
</evidence>
<accession>A0A126X251</accession>
<dbReference type="InterPro" id="IPR000014">
    <property type="entry name" value="PAS"/>
</dbReference>
<dbReference type="Gene3D" id="3.30.450.20">
    <property type="entry name" value="PAS domain"/>
    <property type="match status" value="1"/>
</dbReference>